<sequence length="122" mass="13490">MDDVCLRQVALMLEQAGIAIDLSVRKEAIVYAQGGRRILVVAQHAGYSVAALRRLYKATIETNEYSELHLYTYLSPKKLEELAQPLYAPVGRSKPLDPQRLHLHRLVPPGGSPEQAASGNLN</sequence>
<keyword evidence="3" id="KW-1185">Reference proteome</keyword>
<name>A0A016QLA5_9DEIO</name>
<reference evidence="2 3" key="1">
    <citation type="submission" date="2014-03" db="EMBL/GenBank/DDBJ databases">
        <title>Draft genome sequence of Deinococcus phoenicis 1P10ME.</title>
        <authorList>
            <person name="Stepanov V.G."/>
            <person name="Vaishampayan P."/>
            <person name="Venkateswaran K."/>
            <person name="Fox G.E."/>
        </authorList>
    </citation>
    <scope>NUCLEOTIDE SEQUENCE [LARGE SCALE GENOMIC DNA]</scope>
    <source>
        <strain evidence="2 3">1P10ME</strain>
    </source>
</reference>
<dbReference type="Proteomes" id="UP000020492">
    <property type="component" value="Unassembled WGS sequence"/>
</dbReference>
<accession>A0A016QLA5</accession>
<evidence type="ECO:0000256" key="1">
    <source>
        <dbReference type="SAM" id="MobiDB-lite"/>
    </source>
</evidence>
<organism evidence="2 3">
    <name type="scientific">Deinococcus phoenicis</name>
    <dbReference type="NCBI Taxonomy" id="1476583"/>
    <lineage>
        <taxon>Bacteria</taxon>
        <taxon>Thermotogati</taxon>
        <taxon>Deinococcota</taxon>
        <taxon>Deinococci</taxon>
        <taxon>Deinococcales</taxon>
        <taxon>Deinococcaceae</taxon>
        <taxon>Deinococcus</taxon>
    </lineage>
</organism>
<evidence type="ECO:0000313" key="3">
    <source>
        <dbReference type="Proteomes" id="UP000020492"/>
    </source>
</evidence>
<evidence type="ECO:0000313" key="2">
    <source>
        <dbReference type="EMBL" id="EYB66935.1"/>
    </source>
</evidence>
<evidence type="ECO:0008006" key="4">
    <source>
        <dbReference type="Google" id="ProtNLM"/>
    </source>
</evidence>
<protein>
    <recommendedName>
        <fullName evidence="4">HTH araC/xylS-type domain-containing protein</fullName>
    </recommendedName>
</protein>
<comment type="caution">
    <text evidence="2">The sequence shown here is derived from an EMBL/GenBank/DDBJ whole genome shotgun (WGS) entry which is preliminary data.</text>
</comment>
<dbReference type="EMBL" id="JHAC01000058">
    <property type="protein sequence ID" value="EYB66935.1"/>
    <property type="molecule type" value="Genomic_DNA"/>
</dbReference>
<feature type="region of interest" description="Disordered" evidence="1">
    <location>
        <begin position="90"/>
        <end position="122"/>
    </location>
</feature>
<dbReference type="AlphaFoldDB" id="A0A016QLA5"/>
<proteinExistence type="predicted"/>
<gene>
    <name evidence="2" type="ORF">DEIPH_ctg060orf0011</name>
</gene>
<dbReference type="PATRIC" id="fig|1476583.3.peg.3024"/>